<evidence type="ECO:0000313" key="1">
    <source>
        <dbReference type="EMBL" id="NBG89416.1"/>
    </source>
</evidence>
<evidence type="ECO:0000313" key="2">
    <source>
        <dbReference type="Proteomes" id="UP000449710"/>
    </source>
</evidence>
<protein>
    <submittedName>
        <fullName evidence="1">Uncharacterized protein</fullName>
    </submittedName>
</protein>
<dbReference type="EMBL" id="SUMG01000024">
    <property type="protein sequence ID" value="NBG89416.1"/>
    <property type="molecule type" value="Genomic_DNA"/>
</dbReference>
<gene>
    <name evidence="1" type="ORF">ISALK_13035</name>
</gene>
<comment type="caution">
    <text evidence="1">The sequence shown here is derived from an EMBL/GenBank/DDBJ whole genome shotgun (WGS) entry which is preliminary data.</text>
</comment>
<dbReference type="RefSeq" id="WP_160723072.1">
    <property type="nucleotide sequence ID" value="NZ_SUMG01000024.1"/>
</dbReference>
<accession>A0AA43XMY4</accession>
<name>A0AA43XMY4_9CLOT</name>
<dbReference type="AlphaFoldDB" id="A0AA43XMY4"/>
<keyword evidence="2" id="KW-1185">Reference proteome</keyword>
<proteinExistence type="predicted"/>
<dbReference type="Proteomes" id="UP000449710">
    <property type="component" value="Unassembled WGS sequence"/>
</dbReference>
<sequence length="87" mass="10027">MENILEMNGLETIATKIDRIKEGEPMEKTLTVQNETFVVTVDEAKSNKLTFVFNKAQDKIAQILRHQEVEKDIQKAKEQFHYGSFIG</sequence>
<reference evidence="1 2" key="1">
    <citation type="submission" date="2019-04" db="EMBL/GenBank/DDBJ databases">
        <title>Isachenkonia alkalipeptolytica gen. nov. sp. nov. a new anaerobic, alkiliphilic organothrophic bacterium capable to reduce synthesized ferrihydrite isolated from a soda lake.</title>
        <authorList>
            <person name="Toshchakov S.V."/>
            <person name="Zavarzina D.G."/>
            <person name="Zhilina T.N."/>
            <person name="Kostrikina N.A."/>
            <person name="Kublanov I.V."/>
        </authorList>
    </citation>
    <scope>NUCLEOTIDE SEQUENCE [LARGE SCALE GENOMIC DNA]</scope>
    <source>
        <strain evidence="1 2">Z-1701</strain>
    </source>
</reference>
<organism evidence="1 2">
    <name type="scientific">Isachenkonia alkalipeptolytica</name>
    <dbReference type="NCBI Taxonomy" id="2565777"/>
    <lineage>
        <taxon>Bacteria</taxon>
        <taxon>Bacillati</taxon>
        <taxon>Bacillota</taxon>
        <taxon>Clostridia</taxon>
        <taxon>Eubacteriales</taxon>
        <taxon>Clostridiaceae</taxon>
        <taxon>Isachenkonia</taxon>
    </lineage>
</organism>